<dbReference type="GO" id="GO:0016020">
    <property type="term" value="C:membrane"/>
    <property type="evidence" value="ECO:0007669"/>
    <property type="project" value="UniProtKB-SubCell"/>
</dbReference>
<dbReference type="InterPro" id="IPR026050">
    <property type="entry name" value="C1GALT1/C1GALT1_chp1"/>
</dbReference>
<keyword evidence="12" id="KW-0735">Signal-anchor</keyword>
<comment type="caution">
    <text evidence="25">The sequence shown here is derived from an EMBL/GenBank/DDBJ whole genome shotgun (WGS) entry which is preliminary data.</text>
</comment>
<keyword evidence="26" id="KW-1185">Reference proteome</keyword>
<keyword evidence="7" id="KW-0328">Glycosyltransferase</keyword>
<sequence>MLPRLCSVTMRCENKIYQKWHSLRKSIRMYKTIPEFNRQFMISVSLGLIIGSFITYMLIILNNSHRRITAGPSIDPGSHGNDEEFHRIEDHTVAKKLYEKVRVLCWVMTQPKYHEKRAKHVKATWGKRCNELLFMSSVEDSSLPSIALHGVKEDQEYLWGKTKEAFRYVYKHYLDKADWFLKADDDTYVIVENLRYMLMPYNSSDPIYFGCRFKPYVNQGYMSGGAGYVLSREAVKRFVEISLRNATGCRIHENYGPEDLEIGRCLESAQVKAGDSRDSLGRNRFLPLFPQRHLIPGEMWEETPWYWIYMYYKGEEGMWCCSDNAVSFHYIDPNEMYELEYLIYHLRPYGISFNMVMPPELLDKEIDQTSRSDKLTVDENSRLMIYDI</sequence>
<evidence type="ECO:0000256" key="6">
    <source>
        <dbReference type="ARBA" id="ARBA00012557"/>
    </source>
</evidence>
<dbReference type="EMBL" id="CAKOFQ010007258">
    <property type="protein sequence ID" value="CAH1996358.1"/>
    <property type="molecule type" value="Genomic_DNA"/>
</dbReference>
<keyword evidence="16" id="KW-0325">Glycoprotein</keyword>
<evidence type="ECO:0000256" key="20">
    <source>
        <dbReference type="ARBA" id="ARBA00042009"/>
    </source>
</evidence>
<dbReference type="Pfam" id="PF02434">
    <property type="entry name" value="Fringe"/>
    <property type="match status" value="1"/>
</dbReference>
<evidence type="ECO:0000256" key="22">
    <source>
        <dbReference type="ARBA" id="ARBA00059245"/>
    </source>
</evidence>
<keyword evidence="11" id="KW-0547">Nucleotide-binding</keyword>
<dbReference type="OrthoDB" id="414175at2759"/>
<keyword evidence="14 23" id="KW-0472">Membrane</keyword>
<evidence type="ECO:0000256" key="4">
    <source>
        <dbReference type="ARBA" id="ARBA00006462"/>
    </source>
</evidence>
<evidence type="ECO:0000256" key="1">
    <source>
        <dbReference type="ARBA" id="ARBA00001936"/>
    </source>
</evidence>
<comment type="pathway">
    <text evidence="3">Protein modification; protein glycosylation.</text>
</comment>
<keyword evidence="13 23" id="KW-1133">Transmembrane helix</keyword>
<dbReference type="PANTHER" id="PTHR23033">
    <property type="entry name" value="BETA1,3-GALACTOSYLTRANSFERASE"/>
    <property type="match status" value="1"/>
</dbReference>
<gene>
    <name evidence="25" type="ORF">ACAOBT_LOCUS23171</name>
</gene>
<evidence type="ECO:0000256" key="2">
    <source>
        <dbReference type="ARBA" id="ARBA00004606"/>
    </source>
</evidence>
<evidence type="ECO:0000256" key="16">
    <source>
        <dbReference type="ARBA" id="ARBA00023180"/>
    </source>
</evidence>
<feature type="transmembrane region" description="Helical" evidence="23">
    <location>
        <begin position="40"/>
        <end position="61"/>
    </location>
</feature>
<dbReference type="GO" id="GO:0000166">
    <property type="term" value="F:nucleotide binding"/>
    <property type="evidence" value="ECO:0007669"/>
    <property type="project" value="UniProtKB-KW"/>
</dbReference>
<keyword evidence="15" id="KW-1015">Disulfide bond</keyword>
<dbReference type="PANTHER" id="PTHR23033:SF14">
    <property type="entry name" value="GLYCOPROTEIN-N-ACETYLGALACTOSAMINE 3-BETA-GALACTOSYLTRANSFERASE 1-RELATED"/>
    <property type="match status" value="1"/>
</dbReference>
<evidence type="ECO:0000256" key="10">
    <source>
        <dbReference type="ARBA" id="ARBA00022723"/>
    </source>
</evidence>
<dbReference type="Gene3D" id="3.90.550.50">
    <property type="match status" value="1"/>
</dbReference>
<evidence type="ECO:0000256" key="11">
    <source>
        <dbReference type="ARBA" id="ARBA00022741"/>
    </source>
</evidence>
<comment type="similarity">
    <text evidence="4">Belongs to the glycosyltransferase 31 family. Beta3-Gal-T subfamily.</text>
</comment>
<evidence type="ECO:0000256" key="9">
    <source>
        <dbReference type="ARBA" id="ARBA00022692"/>
    </source>
</evidence>
<evidence type="ECO:0000259" key="24">
    <source>
        <dbReference type="Pfam" id="PF02434"/>
    </source>
</evidence>
<dbReference type="FunFam" id="3.90.550.50:FF:000017">
    <property type="entry name" value="Glycoprotein-N-acetylgalactosamine 3-beta-galactosyltransferase 1"/>
    <property type="match status" value="1"/>
</dbReference>
<dbReference type="InterPro" id="IPR003378">
    <property type="entry name" value="Fringe-like_glycosylTrfase"/>
</dbReference>
<reference evidence="25" key="1">
    <citation type="submission" date="2022-03" db="EMBL/GenBank/DDBJ databases">
        <authorList>
            <person name="Sayadi A."/>
        </authorList>
    </citation>
    <scope>NUCLEOTIDE SEQUENCE</scope>
</reference>
<name>A0A9P0PWB7_ACAOB</name>
<evidence type="ECO:0000256" key="15">
    <source>
        <dbReference type="ARBA" id="ARBA00023157"/>
    </source>
</evidence>
<comment type="cofactor">
    <cofactor evidence="1">
        <name>Mn(2+)</name>
        <dbReference type="ChEBI" id="CHEBI:29035"/>
    </cofactor>
</comment>
<evidence type="ECO:0000256" key="19">
    <source>
        <dbReference type="ARBA" id="ARBA00041226"/>
    </source>
</evidence>
<evidence type="ECO:0000256" key="12">
    <source>
        <dbReference type="ARBA" id="ARBA00022968"/>
    </source>
</evidence>
<proteinExistence type="inferred from homology"/>
<evidence type="ECO:0000313" key="26">
    <source>
        <dbReference type="Proteomes" id="UP001152888"/>
    </source>
</evidence>
<feature type="domain" description="Fringe-like glycosyltransferase" evidence="24">
    <location>
        <begin position="103"/>
        <end position="268"/>
    </location>
</feature>
<evidence type="ECO:0000256" key="13">
    <source>
        <dbReference type="ARBA" id="ARBA00022989"/>
    </source>
</evidence>
<keyword evidence="10" id="KW-0479">Metal-binding</keyword>
<evidence type="ECO:0000256" key="23">
    <source>
        <dbReference type="SAM" id="Phobius"/>
    </source>
</evidence>
<evidence type="ECO:0000313" key="25">
    <source>
        <dbReference type="EMBL" id="CAH1996358.1"/>
    </source>
</evidence>
<evidence type="ECO:0000256" key="8">
    <source>
        <dbReference type="ARBA" id="ARBA00022679"/>
    </source>
</evidence>
<evidence type="ECO:0000256" key="14">
    <source>
        <dbReference type="ARBA" id="ARBA00023136"/>
    </source>
</evidence>
<evidence type="ECO:0000256" key="7">
    <source>
        <dbReference type="ARBA" id="ARBA00022676"/>
    </source>
</evidence>
<comment type="subunit">
    <text evidence="5">Homodimer; disulfide-linked.</text>
</comment>
<organism evidence="25 26">
    <name type="scientific">Acanthoscelides obtectus</name>
    <name type="common">Bean weevil</name>
    <name type="synonym">Bruchus obtectus</name>
    <dbReference type="NCBI Taxonomy" id="200917"/>
    <lineage>
        <taxon>Eukaryota</taxon>
        <taxon>Metazoa</taxon>
        <taxon>Ecdysozoa</taxon>
        <taxon>Arthropoda</taxon>
        <taxon>Hexapoda</taxon>
        <taxon>Insecta</taxon>
        <taxon>Pterygota</taxon>
        <taxon>Neoptera</taxon>
        <taxon>Endopterygota</taxon>
        <taxon>Coleoptera</taxon>
        <taxon>Polyphaga</taxon>
        <taxon>Cucujiformia</taxon>
        <taxon>Chrysomeloidea</taxon>
        <taxon>Chrysomelidae</taxon>
        <taxon>Bruchinae</taxon>
        <taxon>Bruchini</taxon>
        <taxon>Acanthoscelides</taxon>
    </lineage>
</organism>
<dbReference type="GO" id="GO:0016263">
    <property type="term" value="F:glycoprotein-N-acetylgalactosamine 3-beta-galactosyltransferase activity"/>
    <property type="evidence" value="ECO:0007669"/>
    <property type="project" value="UniProtKB-EC"/>
</dbReference>
<evidence type="ECO:0000256" key="17">
    <source>
        <dbReference type="ARBA" id="ARBA00023211"/>
    </source>
</evidence>
<protein>
    <recommendedName>
        <fullName evidence="18">Glycoprotein-N-acetylgalactosamine 3-beta-galactosyltransferase 1</fullName>
        <ecNumber evidence="6">2.4.1.122</ecNumber>
    </recommendedName>
    <alternativeName>
        <fullName evidence="20">Core 1 O-glycan T-synthase</fullName>
    </alternativeName>
    <alternativeName>
        <fullName evidence="21">Core 1 UDP-galactose:N-acetylgalactosamine-alpha-R beta 1,3-galactosyltransferase 1</fullName>
    </alternativeName>
    <alternativeName>
        <fullName evidence="19">Core 1 beta1,3-galactosyltransferase 1</fullName>
    </alternativeName>
</protein>
<accession>A0A9P0PWB7</accession>
<keyword evidence="8" id="KW-0808">Transferase</keyword>
<dbReference type="Proteomes" id="UP001152888">
    <property type="component" value="Unassembled WGS sequence"/>
</dbReference>
<dbReference type="GO" id="GO:0030145">
    <property type="term" value="F:manganese ion binding"/>
    <property type="evidence" value="ECO:0007669"/>
    <property type="project" value="UniProtKB-ARBA"/>
</dbReference>
<comment type="subcellular location">
    <subcellularLocation>
        <location evidence="2">Membrane</location>
        <topology evidence="2">Single-pass type II membrane protein</topology>
    </subcellularLocation>
</comment>
<evidence type="ECO:0000256" key="18">
    <source>
        <dbReference type="ARBA" id="ARBA00040898"/>
    </source>
</evidence>
<keyword evidence="9 23" id="KW-0812">Transmembrane</keyword>
<evidence type="ECO:0000256" key="5">
    <source>
        <dbReference type="ARBA" id="ARBA00011748"/>
    </source>
</evidence>
<comment type="function">
    <text evidence="22">Glycosyltransferase that generates the core 1 O-glycan Gal-beta1-3GalNAc-alpha1-Ser/Thr (T antigen), which is a precursor for many extended O-glycans in glycoproteins.</text>
</comment>
<dbReference type="EC" id="2.4.1.122" evidence="6"/>
<evidence type="ECO:0000256" key="3">
    <source>
        <dbReference type="ARBA" id="ARBA00004922"/>
    </source>
</evidence>
<dbReference type="AlphaFoldDB" id="A0A9P0PWB7"/>
<evidence type="ECO:0000256" key="21">
    <source>
        <dbReference type="ARBA" id="ARBA00043065"/>
    </source>
</evidence>
<keyword evidence="17" id="KW-0464">Manganese</keyword>